<dbReference type="GO" id="GO:0032259">
    <property type="term" value="P:methylation"/>
    <property type="evidence" value="ECO:0007669"/>
    <property type="project" value="UniProtKB-KW"/>
</dbReference>
<keyword evidence="4" id="KW-0680">Restriction system</keyword>
<name>A0ABD4HMZ1_ENTGA</name>
<evidence type="ECO:0000256" key="1">
    <source>
        <dbReference type="ARBA" id="ARBA00022603"/>
    </source>
</evidence>
<dbReference type="PROSITE" id="PS00095">
    <property type="entry name" value="C5_MTASE_2"/>
    <property type="match status" value="1"/>
</dbReference>
<keyword evidence="1 5" id="KW-0489">Methyltransferase</keyword>
<dbReference type="EC" id="2.1.1.37" evidence="7"/>
<evidence type="ECO:0000256" key="4">
    <source>
        <dbReference type="ARBA" id="ARBA00022747"/>
    </source>
</evidence>
<dbReference type="CDD" id="cd00315">
    <property type="entry name" value="Cyt_C5_DNA_methylase"/>
    <property type="match status" value="1"/>
</dbReference>
<dbReference type="PROSITE" id="PS51679">
    <property type="entry name" value="SAM_MT_C5"/>
    <property type="match status" value="1"/>
</dbReference>
<evidence type="ECO:0000313" key="9">
    <source>
        <dbReference type="Proteomes" id="UP000571857"/>
    </source>
</evidence>
<dbReference type="EMBL" id="JABXJK010000048">
    <property type="protein sequence ID" value="MBA0972812.1"/>
    <property type="molecule type" value="Genomic_DNA"/>
</dbReference>
<dbReference type="GO" id="GO:0009307">
    <property type="term" value="P:DNA restriction-modification system"/>
    <property type="evidence" value="ECO:0007669"/>
    <property type="project" value="UniProtKB-KW"/>
</dbReference>
<organism evidence="8 9">
    <name type="scientific">Enterococcus gallinarum</name>
    <dbReference type="NCBI Taxonomy" id="1353"/>
    <lineage>
        <taxon>Bacteria</taxon>
        <taxon>Bacillati</taxon>
        <taxon>Bacillota</taxon>
        <taxon>Bacilli</taxon>
        <taxon>Lactobacillales</taxon>
        <taxon>Enterococcaceae</taxon>
        <taxon>Enterococcus</taxon>
    </lineage>
</organism>
<comment type="catalytic activity">
    <reaction evidence="7">
        <text>a 2'-deoxycytidine in DNA + S-adenosyl-L-methionine = a 5-methyl-2'-deoxycytidine in DNA + S-adenosyl-L-homocysteine + H(+)</text>
        <dbReference type="Rhea" id="RHEA:13681"/>
        <dbReference type="Rhea" id="RHEA-COMP:11369"/>
        <dbReference type="Rhea" id="RHEA-COMP:11370"/>
        <dbReference type="ChEBI" id="CHEBI:15378"/>
        <dbReference type="ChEBI" id="CHEBI:57856"/>
        <dbReference type="ChEBI" id="CHEBI:59789"/>
        <dbReference type="ChEBI" id="CHEBI:85452"/>
        <dbReference type="ChEBI" id="CHEBI:85454"/>
        <dbReference type="EC" id="2.1.1.37"/>
    </reaction>
</comment>
<gene>
    <name evidence="8" type="primary">dcm</name>
    <name evidence="8" type="ORF">HWH42_09495</name>
</gene>
<dbReference type="InterPro" id="IPR001525">
    <property type="entry name" value="C5_MeTfrase"/>
</dbReference>
<dbReference type="InterPro" id="IPR050750">
    <property type="entry name" value="C5-MTase"/>
</dbReference>
<dbReference type="InterPro" id="IPR018117">
    <property type="entry name" value="C5_DNA_meth_AS"/>
</dbReference>
<evidence type="ECO:0000256" key="6">
    <source>
        <dbReference type="RuleBase" id="RU000416"/>
    </source>
</evidence>
<dbReference type="Gene3D" id="3.40.50.150">
    <property type="entry name" value="Vaccinia Virus protein VP39"/>
    <property type="match status" value="1"/>
</dbReference>
<dbReference type="AlphaFoldDB" id="A0ABD4HMZ1"/>
<dbReference type="NCBIfam" id="TIGR00675">
    <property type="entry name" value="dcm"/>
    <property type="match status" value="1"/>
</dbReference>
<sequence>MKGTKPLTFIDLFAGVGGFRMGMEKAGHKCVGFCEIDKYARQSYKAIFDTRGEVEMHDITQLSDDFIRRIGRVDVITGGFPCQAFSLAGKRKGFSDTRGTLFFEIARFAKILRPSYLFLENVKGLLNHEGGSMFETILRTLDELGYDVAWQVFNSKDFVPQNRERVFIIGHFRGSGARKFLPLTGEEESADQESAKINLAGTTSKKNDLSTNLRERIYFTNGLMGTLTATDYKMPKQIVVGNVNPSGNGMNGQVCSSEGVAPTLTTNNGEGNKIAIPILSPDKETVRQNGRRIKNDGEEMFTLTVQDRHGIIVEGKIDGRYRSATSVYSAEGICPTLNTMQGGGQQPKILVNEATKKRTTPAVAGDSINFEIRKLTPLECWRLQAFPDWAFLAAKFGSREIAKDILKNKKYHYSCDHEVKVSNSQLYKQAGNSVTVSVIYFIAKHLSINL</sequence>
<evidence type="ECO:0000256" key="2">
    <source>
        <dbReference type="ARBA" id="ARBA00022679"/>
    </source>
</evidence>
<dbReference type="Gene3D" id="3.90.120.30">
    <property type="match status" value="1"/>
</dbReference>
<dbReference type="Proteomes" id="UP000571857">
    <property type="component" value="Unassembled WGS sequence"/>
</dbReference>
<keyword evidence="2 5" id="KW-0808">Transferase</keyword>
<reference evidence="8 9" key="1">
    <citation type="submission" date="2020-06" db="EMBL/GenBank/DDBJ databases">
        <title>Crossreactivity between MHC class I-restricted antigens from cancer cells and an enterococcal bacteriophage.</title>
        <authorList>
            <person name="Fluckiger A."/>
            <person name="Daillere R."/>
            <person name="Sassi M."/>
            <person name="Cattoir V."/>
            <person name="Kroemer G."/>
            <person name="Zitvogel L."/>
        </authorList>
    </citation>
    <scope>NUCLEOTIDE SEQUENCE [LARGE SCALE GENOMIC DNA]</scope>
    <source>
        <strain evidence="8 9">EG4</strain>
    </source>
</reference>
<dbReference type="RefSeq" id="WP_176333314.1">
    <property type="nucleotide sequence ID" value="NZ_JABXHJ010000007.1"/>
</dbReference>
<keyword evidence="3 5" id="KW-0949">S-adenosyl-L-methionine</keyword>
<evidence type="ECO:0000313" key="8">
    <source>
        <dbReference type="EMBL" id="MBA0972812.1"/>
    </source>
</evidence>
<dbReference type="PROSITE" id="PS00094">
    <property type="entry name" value="C5_MTASE_1"/>
    <property type="match status" value="1"/>
</dbReference>
<dbReference type="PANTHER" id="PTHR46098:SF1">
    <property type="entry name" value="TRNA (CYTOSINE(38)-C(5))-METHYLTRANSFERASE"/>
    <property type="match status" value="1"/>
</dbReference>
<dbReference type="InterPro" id="IPR029063">
    <property type="entry name" value="SAM-dependent_MTases_sf"/>
</dbReference>
<dbReference type="GO" id="GO:0003886">
    <property type="term" value="F:DNA (cytosine-5-)-methyltransferase activity"/>
    <property type="evidence" value="ECO:0007669"/>
    <property type="project" value="UniProtKB-EC"/>
</dbReference>
<dbReference type="SUPFAM" id="SSF53335">
    <property type="entry name" value="S-adenosyl-L-methionine-dependent methyltransferases"/>
    <property type="match status" value="1"/>
</dbReference>
<evidence type="ECO:0000256" key="7">
    <source>
        <dbReference type="RuleBase" id="RU000417"/>
    </source>
</evidence>
<accession>A0ABD4HMZ1</accession>
<dbReference type="InterPro" id="IPR031303">
    <property type="entry name" value="C5_meth_CS"/>
</dbReference>
<proteinExistence type="inferred from homology"/>
<dbReference type="PRINTS" id="PR00105">
    <property type="entry name" value="C5METTRFRASE"/>
</dbReference>
<evidence type="ECO:0000256" key="3">
    <source>
        <dbReference type="ARBA" id="ARBA00022691"/>
    </source>
</evidence>
<evidence type="ECO:0000256" key="5">
    <source>
        <dbReference type="PROSITE-ProRule" id="PRU01016"/>
    </source>
</evidence>
<dbReference type="Pfam" id="PF00145">
    <property type="entry name" value="DNA_methylase"/>
    <property type="match status" value="1"/>
</dbReference>
<protein>
    <recommendedName>
        <fullName evidence="7">Cytosine-specific methyltransferase</fullName>
        <ecNumber evidence="7">2.1.1.37</ecNumber>
    </recommendedName>
</protein>
<comment type="caution">
    <text evidence="8">The sequence shown here is derived from an EMBL/GenBank/DDBJ whole genome shotgun (WGS) entry which is preliminary data.</text>
</comment>
<comment type="similarity">
    <text evidence="5 6">Belongs to the class I-like SAM-binding methyltransferase superfamily. C5-methyltransferase family.</text>
</comment>
<dbReference type="PANTHER" id="PTHR46098">
    <property type="entry name" value="TRNA (CYTOSINE(38)-C(5))-METHYLTRANSFERASE"/>
    <property type="match status" value="1"/>
</dbReference>
<feature type="active site" evidence="5">
    <location>
        <position position="82"/>
    </location>
</feature>